<sequence>MKKQRNPDSKKGHLNSSRREAFLSTETRSPASWSSGPPGPSAGENSVRDLHPQQGRGAAALRLLQHKEAQASRHFPSLIWPRSARPSARRTLPLPAARSAPLTRRPVARGRHAPRTQTGVRPPRRPANKARTAAHTPRPEVGPRPRPGSFRCRSRRFGAGRPLGGAGFRPACGGGAGSRGGGAEQRSSFCAPAAPSAVCLHAVNGCEGVGFRRAVNADIEDERSSGARPRPCGAAPGPRTEGRFSERRGLLWRGRRGSRPLPAPGSDSRRLPPVGLLIWKPVPQRCEKPWRAGGGPRTRTKCEDLDILSNSWVLFGRGNSKYHILLGTHIRVSPPRLSLLGLH</sequence>
<feature type="region of interest" description="Disordered" evidence="1">
    <location>
        <begin position="220"/>
        <end position="268"/>
    </location>
</feature>
<organism evidence="2 3">
    <name type="scientific">Camelus ferus</name>
    <name type="common">Wild bactrian camel</name>
    <name type="synonym">Camelus bactrianus ferus</name>
    <dbReference type="NCBI Taxonomy" id="419612"/>
    <lineage>
        <taxon>Eukaryota</taxon>
        <taxon>Metazoa</taxon>
        <taxon>Chordata</taxon>
        <taxon>Craniata</taxon>
        <taxon>Vertebrata</taxon>
        <taxon>Euteleostomi</taxon>
        <taxon>Mammalia</taxon>
        <taxon>Eutheria</taxon>
        <taxon>Laurasiatheria</taxon>
        <taxon>Artiodactyla</taxon>
        <taxon>Tylopoda</taxon>
        <taxon>Camelidae</taxon>
        <taxon>Camelus</taxon>
    </lineage>
</organism>
<accession>A0A8B8S1C4</accession>
<evidence type="ECO:0000256" key="1">
    <source>
        <dbReference type="SAM" id="MobiDB-lite"/>
    </source>
</evidence>
<dbReference type="Proteomes" id="UP000694856">
    <property type="component" value="Chromosome 25"/>
</dbReference>
<feature type="compositionally biased region" description="Basic and acidic residues" evidence="1">
    <location>
        <begin position="1"/>
        <end position="21"/>
    </location>
</feature>
<proteinExistence type="predicted"/>
<evidence type="ECO:0000313" key="2">
    <source>
        <dbReference type="Proteomes" id="UP000694856"/>
    </source>
</evidence>
<reference evidence="3" key="1">
    <citation type="submission" date="2025-08" db="UniProtKB">
        <authorList>
            <consortium name="RefSeq"/>
        </authorList>
    </citation>
    <scope>IDENTIFICATION</scope>
    <source>
        <tissue evidence="3">Ear skin</tissue>
    </source>
</reference>
<feature type="region of interest" description="Disordered" evidence="1">
    <location>
        <begin position="89"/>
        <end position="168"/>
    </location>
</feature>
<feature type="region of interest" description="Disordered" evidence="1">
    <location>
        <begin position="1"/>
        <end position="59"/>
    </location>
</feature>
<protein>
    <submittedName>
        <fullName evidence="3">Translation initiation factor IF-2-like</fullName>
    </submittedName>
</protein>
<feature type="compositionally biased region" description="Basic and acidic residues" evidence="1">
    <location>
        <begin position="240"/>
        <end position="249"/>
    </location>
</feature>
<gene>
    <name evidence="3" type="primary">LOC106730881</name>
</gene>
<dbReference type="AlphaFoldDB" id="A0A8B8S1C4"/>
<dbReference type="KEGG" id="cfr:106730881"/>
<keyword evidence="2" id="KW-1185">Reference proteome</keyword>
<dbReference type="GeneID" id="106730881"/>
<feature type="compositionally biased region" description="Low complexity" evidence="1">
    <location>
        <begin position="226"/>
        <end position="239"/>
    </location>
</feature>
<evidence type="ECO:0000313" key="3">
    <source>
        <dbReference type="RefSeq" id="XP_032323434.1"/>
    </source>
</evidence>
<name>A0A8B8S1C4_CAMFR</name>
<dbReference type="RefSeq" id="XP_032323434.1">
    <property type="nucleotide sequence ID" value="XM_032467543.1"/>
</dbReference>